<organism evidence="7 8">
    <name type="scientific">Ensete ventricosum</name>
    <name type="common">Abyssinian banana</name>
    <name type="synonym">Musa ensete</name>
    <dbReference type="NCBI Taxonomy" id="4639"/>
    <lineage>
        <taxon>Eukaryota</taxon>
        <taxon>Viridiplantae</taxon>
        <taxon>Streptophyta</taxon>
        <taxon>Embryophyta</taxon>
        <taxon>Tracheophyta</taxon>
        <taxon>Spermatophyta</taxon>
        <taxon>Magnoliopsida</taxon>
        <taxon>Liliopsida</taxon>
        <taxon>Zingiberales</taxon>
        <taxon>Musaceae</taxon>
        <taxon>Ensete</taxon>
    </lineage>
</organism>
<feature type="transmembrane region" description="Helical" evidence="6">
    <location>
        <begin position="443"/>
        <end position="461"/>
    </location>
</feature>
<evidence type="ECO:0000256" key="1">
    <source>
        <dbReference type="ARBA" id="ARBA00004141"/>
    </source>
</evidence>
<evidence type="ECO:0000256" key="2">
    <source>
        <dbReference type="ARBA" id="ARBA00005982"/>
    </source>
</evidence>
<feature type="transmembrane region" description="Helical" evidence="6">
    <location>
        <begin position="94"/>
        <end position="115"/>
    </location>
</feature>
<keyword evidence="8" id="KW-1185">Reference proteome</keyword>
<dbReference type="PANTHER" id="PTHR11654">
    <property type="entry name" value="OLIGOPEPTIDE TRANSPORTER-RELATED"/>
    <property type="match status" value="1"/>
</dbReference>
<dbReference type="GO" id="GO:0016020">
    <property type="term" value="C:membrane"/>
    <property type="evidence" value="ECO:0007669"/>
    <property type="project" value="UniProtKB-SubCell"/>
</dbReference>
<keyword evidence="4 6" id="KW-1133">Transmembrane helix</keyword>
<dbReference type="InterPro" id="IPR000109">
    <property type="entry name" value="POT_fam"/>
</dbReference>
<evidence type="ECO:0000313" key="8">
    <source>
        <dbReference type="Proteomes" id="UP001222027"/>
    </source>
</evidence>
<feature type="transmembrane region" description="Helical" evidence="6">
    <location>
        <begin position="320"/>
        <end position="340"/>
    </location>
</feature>
<keyword evidence="3 6" id="KW-0812">Transmembrane</keyword>
<dbReference type="Gene3D" id="1.20.1250.20">
    <property type="entry name" value="MFS general substrate transporter like domains"/>
    <property type="match status" value="2"/>
</dbReference>
<evidence type="ECO:0000256" key="5">
    <source>
        <dbReference type="ARBA" id="ARBA00023136"/>
    </source>
</evidence>
<evidence type="ECO:0008006" key="9">
    <source>
        <dbReference type="Google" id="ProtNLM"/>
    </source>
</evidence>
<dbReference type="GO" id="GO:0022857">
    <property type="term" value="F:transmembrane transporter activity"/>
    <property type="evidence" value="ECO:0007669"/>
    <property type="project" value="InterPro"/>
</dbReference>
<gene>
    <name evidence="7" type="ORF">OPV22_022503</name>
</gene>
<feature type="transmembrane region" description="Helical" evidence="6">
    <location>
        <begin position="279"/>
        <end position="300"/>
    </location>
</feature>
<dbReference type="Proteomes" id="UP001222027">
    <property type="component" value="Unassembled WGS sequence"/>
</dbReference>
<reference evidence="7 8" key="1">
    <citation type="submission" date="2022-12" db="EMBL/GenBank/DDBJ databases">
        <title>Chromosome-scale assembly of the Ensete ventricosum genome.</title>
        <authorList>
            <person name="Dussert Y."/>
            <person name="Stocks J."/>
            <person name="Wendawek A."/>
            <person name="Woldeyes F."/>
            <person name="Nichols R.A."/>
            <person name="Borrell J.S."/>
        </authorList>
    </citation>
    <scope>NUCLEOTIDE SEQUENCE [LARGE SCALE GENOMIC DNA]</scope>
    <source>
        <strain evidence="8">cv. Maze</strain>
        <tissue evidence="7">Seeds</tissue>
    </source>
</reference>
<dbReference type="Pfam" id="PF00854">
    <property type="entry name" value="PTR2"/>
    <property type="match status" value="1"/>
</dbReference>
<evidence type="ECO:0000256" key="3">
    <source>
        <dbReference type="ARBA" id="ARBA00022692"/>
    </source>
</evidence>
<evidence type="ECO:0000313" key="7">
    <source>
        <dbReference type="EMBL" id="KAJ8478776.1"/>
    </source>
</evidence>
<feature type="transmembrane region" description="Helical" evidence="6">
    <location>
        <begin position="175"/>
        <end position="197"/>
    </location>
</feature>
<sequence>MEDGASERSKLIVNEAQNANKGGWITFPFIIGSMLGQGLALTGATGNMAVYLIKEYNFTAVDAAQIGNIVQGCTSLAPLVGAVVSEAFFGWYPVVVFSTIVSFVSLILFTATAAFPSLQPPPCASISDACEPSVGQLAFLYTAVGLMVVGSGGTKFNMFTLGAHQFDSVGDRDVFFNWSIVIMYAVGIIGSTSIIFVEDSISCFLNRAAWICHGDARPDGAIAKPLSLCTVQQVEDFKSLLRVFPLWSSSIILSVSIGIQLSLTVLQALTMDRSLGSRFAIPTGSLVVSSFAATIVSLLLLDRLILPLWHKLSPHPLRPLLRLGLGHIINTAGMAASALVERKRASIVRSHQAESQHGEWVVPMTAMWLVLPLAVTGVAEALHFPCQVALYFQAFPRSLRSTATGMMAVIIALGFYLSAAMVDIVRRVTGWLPDDINSSKVENVYWLVAGLTLVNFGYYVLCAKLYQ</sequence>
<dbReference type="EMBL" id="JAQQAF010000006">
    <property type="protein sequence ID" value="KAJ8478776.1"/>
    <property type="molecule type" value="Genomic_DNA"/>
</dbReference>
<protein>
    <recommendedName>
        <fullName evidence="9">Major facilitator superfamily (MFS) profile domain-containing protein</fullName>
    </recommendedName>
</protein>
<keyword evidence="5 6" id="KW-0472">Membrane</keyword>
<comment type="caution">
    <text evidence="7">The sequence shown here is derived from an EMBL/GenBank/DDBJ whole genome shotgun (WGS) entry which is preliminary data.</text>
</comment>
<dbReference type="AlphaFoldDB" id="A0AAV8PBX7"/>
<dbReference type="SUPFAM" id="SSF103473">
    <property type="entry name" value="MFS general substrate transporter"/>
    <property type="match status" value="1"/>
</dbReference>
<dbReference type="InterPro" id="IPR036259">
    <property type="entry name" value="MFS_trans_sf"/>
</dbReference>
<evidence type="ECO:0000256" key="4">
    <source>
        <dbReference type="ARBA" id="ARBA00022989"/>
    </source>
</evidence>
<proteinExistence type="inferred from homology"/>
<accession>A0AAV8PBX7</accession>
<feature type="transmembrane region" description="Helical" evidence="6">
    <location>
        <begin position="360"/>
        <end position="382"/>
    </location>
</feature>
<name>A0AAV8PBX7_ENSVE</name>
<comment type="similarity">
    <text evidence="2">Belongs to the major facilitator superfamily. Proton-dependent oligopeptide transporter (POT/PTR) (TC 2.A.17) family.</text>
</comment>
<feature type="transmembrane region" description="Helical" evidence="6">
    <location>
        <begin position="135"/>
        <end position="154"/>
    </location>
</feature>
<comment type="subcellular location">
    <subcellularLocation>
        <location evidence="1">Membrane</location>
        <topology evidence="1">Multi-pass membrane protein</topology>
    </subcellularLocation>
</comment>
<feature type="transmembrane region" description="Helical" evidence="6">
    <location>
        <begin position="402"/>
        <end position="422"/>
    </location>
</feature>
<feature type="transmembrane region" description="Helical" evidence="6">
    <location>
        <begin position="246"/>
        <end position="267"/>
    </location>
</feature>
<evidence type="ECO:0000256" key="6">
    <source>
        <dbReference type="SAM" id="Phobius"/>
    </source>
</evidence>